<dbReference type="GO" id="GO:0071111">
    <property type="term" value="F:cyclic-guanylate-specific phosphodiesterase activity"/>
    <property type="evidence" value="ECO:0007669"/>
    <property type="project" value="InterPro"/>
</dbReference>
<proteinExistence type="predicted"/>
<dbReference type="InterPro" id="IPR003018">
    <property type="entry name" value="GAF"/>
</dbReference>
<accession>A0A1I1ZKG7</accession>
<evidence type="ECO:0000313" key="4">
    <source>
        <dbReference type="Proteomes" id="UP000198589"/>
    </source>
</evidence>
<evidence type="ECO:0000259" key="2">
    <source>
        <dbReference type="PROSITE" id="PS50883"/>
    </source>
</evidence>
<dbReference type="Gene3D" id="3.30.450.40">
    <property type="match status" value="2"/>
</dbReference>
<dbReference type="PROSITE" id="PS50883">
    <property type="entry name" value="EAL"/>
    <property type="match status" value="1"/>
</dbReference>
<organism evidence="3 4">
    <name type="scientific">Blastococcus tunisiensis</name>
    <dbReference type="NCBI Taxonomy" id="1798228"/>
    <lineage>
        <taxon>Bacteria</taxon>
        <taxon>Bacillati</taxon>
        <taxon>Actinomycetota</taxon>
        <taxon>Actinomycetes</taxon>
        <taxon>Geodermatophilales</taxon>
        <taxon>Geodermatophilaceae</taxon>
        <taxon>Blastococcus</taxon>
    </lineage>
</organism>
<reference evidence="4" key="1">
    <citation type="submission" date="2016-10" db="EMBL/GenBank/DDBJ databases">
        <authorList>
            <person name="Varghese N."/>
            <person name="Submissions S."/>
        </authorList>
    </citation>
    <scope>NUCLEOTIDE SEQUENCE [LARGE SCALE GENOMIC DNA]</scope>
    <source>
        <strain evidence="4">DSM 46838</strain>
    </source>
</reference>
<dbReference type="InterPro" id="IPR050706">
    <property type="entry name" value="Cyclic-di-GMP_PDE-like"/>
</dbReference>
<keyword evidence="4" id="KW-1185">Reference proteome</keyword>
<gene>
    <name evidence="3" type="ORF">SAMN05216574_10387</name>
</gene>
<name>A0A1I1ZKG7_9ACTN</name>
<dbReference type="Gene3D" id="3.20.20.450">
    <property type="entry name" value="EAL domain"/>
    <property type="match status" value="1"/>
</dbReference>
<dbReference type="InterPro" id="IPR029016">
    <property type="entry name" value="GAF-like_dom_sf"/>
</dbReference>
<dbReference type="InterPro" id="IPR035919">
    <property type="entry name" value="EAL_sf"/>
</dbReference>
<dbReference type="STRING" id="1798228.SAMN05216574_10387"/>
<dbReference type="AlphaFoldDB" id="A0A1I1ZKG7"/>
<evidence type="ECO:0000256" key="1">
    <source>
        <dbReference type="SAM" id="MobiDB-lite"/>
    </source>
</evidence>
<dbReference type="SMART" id="SM00065">
    <property type="entry name" value="GAF"/>
    <property type="match status" value="1"/>
</dbReference>
<protein>
    <submittedName>
        <fullName evidence="3">EAL domain, c-di-GMP-specific phosphodiesterase class I (Or its enzymatically inactive variant)</fullName>
    </submittedName>
</protein>
<dbReference type="Proteomes" id="UP000198589">
    <property type="component" value="Unassembled WGS sequence"/>
</dbReference>
<dbReference type="RefSeq" id="WP_092195653.1">
    <property type="nucleotide sequence ID" value="NZ_FOND01000003.1"/>
</dbReference>
<dbReference type="Pfam" id="PF00563">
    <property type="entry name" value="EAL"/>
    <property type="match status" value="1"/>
</dbReference>
<dbReference type="Pfam" id="PF01590">
    <property type="entry name" value="GAF"/>
    <property type="match status" value="1"/>
</dbReference>
<feature type="region of interest" description="Disordered" evidence="1">
    <location>
        <begin position="525"/>
        <end position="545"/>
    </location>
</feature>
<dbReference type="SUPFAM" id="SSF141868">
    <property type="entry name" value="EAL domain-like"/>
    <property type="match status" value="1"/>
</dbReference>
<sequence>MRIAAAIAEVTSIAEAETEDVVLSRTLEVAQALCAAPVAAGHLTGPDGAVSLHTDRGLTECPGARTTALLVPLTAQGQAVGELTLGRPAGARPFTPRQRSVAEALGRQAGAVLTRLRQHRAGQDLLDGLGLTERRADDDPRHDDGYSPVVHRLLATARAVLGMPLTFLSRIEGDRQTFVAVDADGGPDLAPGTTIDAADGYCTLLLAGTIPAAVPDVPAHPLLGAMPVTADLGVGAYCGVPVRRPDGSVYGTLCGLGTDSGSSPTHGQIEALTVIAGLIGHSLAQEEQSARRSDADRAAFGALVDGPGRSMVVQPIVELDGGRVVGFEALSRFRSTDGAAVAPDQVFRQSRDLGFQVYLEQQAARSALALLPLLPADTYLSVNFSPATLLDPVTAALLDRTPPGRLVVELTEHEEVVDYATLRQALAGLRARGLRIAIDDTGAGFASLQHLTQLAPDIIKLDVAFVRDVEHDPACRAIARAIAGYAEEMGVALVAEGIETAEQAATLRRLGARFGQGYHFGRPEAPAVLPAPRRPAAPRTRARRA</sequence>
<dbReference type="CDD" id="cd01948">
    <property type="entry name" value="EAL"/>
    <property type="match status" value="1"/>
</dbReference>
<dbReference type="PANTHER" id="PTHR33121:SF70">
    <property type="entry name" value="SIGNALING PROTEIN YKOW"/>
    <property type="match status" value="1"/>
</dbReference>
<evidence type="ECO:0000313" key="3">
    <source>
        <dbReference type="EMBL" id="SFE32155.1"/>
    </source>
</evidence>
<dbReference type="SUPFAM" id="SSF55781">
    <property type="entry name" value="GAF domain-like"/>
    <property type="match status" value="2"/>
</dbReference>
<dbReference type="EMBL" id="FOND01000003">
    <property type="protein sequence ID" value="SFE32155.1"/>
    <property type="molecule type" value="Genomic_DNA"/>
</dbReference>
<feature type="domain" description="EAL" evidence="2">
    <location>
        <begin position="292"/>
        <end position="537"/>
    </location>
</feature>
<dbReference type="InterPro" id="IPR001633">
    <property type="entry name" value="EAL_dom"/>
</dbReference>
<dbReference type="PANTHER" id="PTHR33121">
    <property type="entry name" value="CYCLIC DI-GMP PHOSPHODIESTERASE PDEF"/>
    <property type="match status" value="1"/>
</dbReference>
<dbReference type="SMART" id="SM00052">
    <property type="entry name" value="EAL"/>
    <property type="match status" value="1"/>
</dbReference>
<dbReference type="OrthoDB" id="23692at2"/>